<dbReference type="KEGG" id="ahel:Q31a_11000"/>
<dbReference type="EMBL" id="CP036298">
    <property type="protein sequence ID" value="QDV22809.1"/>
    <property type="molecule type" value="Genomic_DNA"/>
</dbReference>
<name>A0A518G2N8_9BACT</name>
<protein>
    <submittedName>
        <fullName evidence="2">Uncharacterized protein</fullName>
    </submittedName>
</protein>
<dbReference type="AlphaFoldDB" id="A0A518G2N8"/>
<keyword evidence="3" id="KW-1185">Reference proteome</keyword>
<feature type="signal peptide" evidence="1">
    <location>
        <begin position="1"/>
        <end position="28"/>
    </location>
</feature>
<evidence type="ECO:0000256" key="1">
    <source>
        <dbReference type="SAM" id="SignalP"/>
    </source>
</evidence>
<gene>
    <name evidence="2" type="ORF">Q31a_11000</name>
</gene>
<feature type="chain" id="PRO_5021984548" evidence="1">
    <location>
        <begin position="29"/>
        <end position="112"/>
    </location>
</feature>
<reference evidence="2 3" key="1">
    <citation type="submission" date="2019-02" db="EMBL/GenBank/DDBJ databases">
        <title>Deep-cultivation of Planctomycetes and their phenomic and genomic characterization uncovers novel biology.</title>
        <authorList>
            <person name="Wiegand S."/>
            <person name="Jogler M."/>
            <person name="Boedeker C."/>
            <person name="Pinto D."/>
            <person name="Vollmers J."/>
            <person name="Rivas-Marin E."/>
            <person name="Kohn T."/>
            <person name="Peeters S.H."/>
            <person name="Heuer A."/>
            <person name="Rast P."/>
            <person name="Oberbeckmann S."/>
            <person name="Bunk B."/>
            <person name="Jeske O."/>
            <person name="Meyerdierks A."/>
            <person name="Storesund J.E."/>
            <person name="Kallscheuer N."/>
            <person name="Luecker S."/>
            <person name="Lage O.M."/>
            <person name="Pohl T."/>
            <person name="Merkel B.J."/>
            <person name="Hornburger P."/>
            <person name="Mueller R.-W."/>
            <person name="Bruemmer F."/>
            <person name="Labrenz M."/>
            <person name="Spormann A.M."/>
            <person name="Op den Camp H."/>
            <person name="Overmann J."/>
            <person name="Amann R."/>
            <person name="Jetten M.S.M."/>
            <person name="Mascher T."/>
            <person name="Medema M.H."/>
            <person name="Devos D.P."/>
            <person name="Kaster A.-K."/>
            <person name="Ovreas L."/>
            <person name="Rohde M."/>
            <person name="Galperin M.Y."/>
            <person name="Jogler C."/>
        </authorList>
    </citation>
    <scope>NUCLEOTIDE SEQUENCE [LARGE SCALE GENOMIC DNA]</scope>
    <source>
        <strain evidence="2 3">Q31a</strain>
    </source>
</reference>
<keyword evidence="1" id="KW-0732">Signal</keyword>
<evidence type="ECO:0000313" key="2">
    <source>
        <dbReference type="EMBL" id="QDV22809.1"/>
    </source>
</evidence>
<dbReference type="Proteomes" id="UP000318017">
    <property type="component" value="Chromosome"/>
</dbReference>
<dbReference type="PROSITE" id="PS51257">
    <property type="entry name" value="PROKAR_LIPOPROTEIN"/>
    <property type="match status" value="1"/>
</dbReference>
<organism evidence="2 3">
    <name type="scientific">Aureliella helgolandensis</name>
    <dbReference type="NCBI Taxonomy" id="2527968"/>
    <lineage>
        <taxon>Bacteria</taxon>
        <taxon>Pseudomonadati</taxon>
        <taxon>Planctomycetota</taxon>
        <taxon>Planctomycetia</taxon>
        <taxon>Pirellulales</taxon>
        <taxon>Pirellulaceae</taxon>
        <taxon>Aureliella</taxon>
    </lineage>
</organism>
<proteinExistence type="predicted"/>
<evidence type="ECO:0000313" key="3">
    <source>
        <dbReference type="Proteomes" id="UP000318017"/>
    </source>
</evidence>
<accession>A0A518G2N8</accession>
<sequence precursor="true">MHRGFILNKFMKIFSPASLLLLALTVGCGGPGSVEVETSASGVKELIRSNLTTASETGEAGSAIMVIGMDIDKLAAEDPTLAAELKKSFSELEKANTPAKVKAKAKEMLGKL</sequence>